<gene>
    <name evidence="4" type="ORF">IGS67_05930</name>
</gene>
<dbReference type="Proteomes" id="UP000642107">
    <property type="component" value="Unassembled WGS sequence"/>
</dbReference>
<feature type="region of interest" description="Disordered" evidence="1">
    <location>
        <begin position="1"/>
        <end position="36"/>
    </location>
</feature>
<evidence type="ECO:0000313" key="4">
    <source>
        <dbReference type="EMBL" id="MBD9699036.1"/>
    </source>
</evidence>
<protein>
    <submittedName>
        <fullName evidence="4">Glycosyltransferase family 2 protein</fullName>
    </submittedName>
</protein>
<dbReference type="InterPro" id="IPR001173">
    <property type="entry name" value="Glyco_trans_2-like"/>
</dbReference>
<dbReference type="EMBL" id="JACZDF010000002">
    <property type="protein sequence ID" value="MBD9699036.1"/>
    <property type="molecule type" value="Genomic_DNA"/>
</dbReference>
<keyword evidence="5" id="KW-1185">Reference proteome</keyword>
<feature type="transmembrane region" description="Helical" evidence="2">
    <location>
        <begin position="282"/>
        <end position="306"/>
    </location>
</feature>
<evidence type="ECO:0000313" key="5">
    <source>
        <dbReference type="Proteomes" id="UP000642107"/>
    </source>
</evidence>
<reference evidence="4 5" key="1">
    <citation type="submission" date="2020-09" db="EMBL/GenBank/DDBJ databases">
        <title>Flavimobilis rhizosphaerae sp. nov., isolated from rhizosphere soil of Spartina alterniflora.</title>
        <authorList>
            <person name="Hanqin C."/>
        </authorList>
    </citation>
    <scope>NUCLEOTIDE SEQUENCE [LARGE SCALE GENOMIC DNA]</scope>
    <source>
        <strain evidence="4 5">GY 10621</strain>
    </source>
</reference>
<keyword evidence="2" id="KW-1133">Transmembrane helix</keyword>
<feature type="compositionally biased region" description="Low complexity" evidence="1">
    <location>
        <begin position="1"/>
        <end position="34"/>
    </location>
</feature>
<dbReference type="InterPro" id="IPR050834">
    <property type="entry name" value="Glycosyltransf_2"/>
</dbReference>
<evidence type="ECO:0000256" key="1">
    <source>
        <dbReference type="SAM" id="MobiDB-lite"/>
    </source>
</evidence>
<dbReference type="CDD" id="cd02525">
    <property type="entry name" value="Succinoglycan_BP_ExoA"/>
    <property type="match status" value="1"/>
</dbReference>
<dbReference type="PANTHER" id="PTHR43685">
    <property type="entry name" value="GLYCOSYLTRANSFERASE"/>
    <property type="match status" value="1"/>
</dbReference>
<feature type="transmembrane region" description="Helical" evidence="2">
    <location>
        <begin position="312"/>
        <end position="338"/>
    </location>
</feature>
<dbReference type="Pfam" id="PF00535">
    <property type="entry name" value="Glycos_transf_2"/>
    <property type="match status" value="1"/>
</dbReference>
<comment type="caution">
    <text evidence="4">The sequence shown here is derived from an EMBL/GenBank/DDBJ whole genome shotgun (WGS) entry which is preliminary data.</text>
</comment>
<dbReference type="InterPro" id="IPR029044">
    <property type="entry name" value="Nucleotide-diphossugar_trans"/>
</dbReference>
<keyword evidence="2" id="KW-0472">Membrane</keyword>
<proteinExistence type="predicted"/>
<organism evidence="4 5">
    <name type="scientific">Flavimobilis rhizosphaerae</name>
    <dbReference type="NCBI Taxonomy" id="2775421"/>
    <lineage>
        <taxon>Bacteria</taxon>
        <taxon>Bacillati</taxon>
        <taxon>Actinomycetota</taxon>
        <taxon>Actinomycetes</taxon>
        <taxon>Micrococcales</taxon>
        <taxon>Jonesiaceae</taxon>
        <taxon>Flavimobilis</taxon>
    </lineage>
</organism>
<accession>A0ABR9DPJ5</accession>
<feature type="transmembrane region" description="Helical" evidence="2">
    <location>
        <begin position="350"/>
        <end position="369"/>
    </location>
</feature>
<name>A0ABR9DPJ5_9MICO</name>
<evidence type="ECO:0000259" key="3">
    <source>
        <dbReference type="Pfam" id="PF00535"/>
    </source>
</evidence>
<sequence length="373" mass="40045">MPSAPTARVVTTTAPRPRAGGPRAPRTSPSRAPAEGSAWPAVSVFATVRNEEQHLRRAFTSVLTQDYPGDLEVVVAVGPSRDDTYGIAAEAVRADSRVRIVENRTGLIPDGLNVAMRACDPRSEILVRFDGHTALPAGYVRDAVRILLDTRADNVGGLMVPRGDGATQRAVAIGMSHPVGIGPAPFHVGGVAGPSETAYLGAFRREAVERAGGYDELFERAEDWELNLRIRRGGGLVWFDPALVVEYRPRASYRALARQFWSTGRWRREVVRRHRGTASMRYLAPPLTVLALLAGLVVAAAGVYAAAVGAAWAPWLLTLGALPWLGYGLVVVGGALVAGRGHPWRVVVRLPAVLATMHLTWGAGFLRGIDTPR</sequence>
<dbReference type="Gene3D" id="3.90.550.10">
    <property type="entry name" value="Spore Coat Polysaccharide Biosynthesis Protein SpsA, Chain A"/>
    <property type="match status" value="1"/>
</dbReference>
<keyword evidence="2" id="KW-0812">Transmembrane</keyword>
<feature type="domain" description="Glycosyltransferase 2-like" evidence="3">
    <location>
        <begin position="43"/>
        <end position="210"/>
    </location>
</feature>
<dbReference type="SUPFAM" id="SSF53448">
    <property type="entry name" value="Nucleotide-diphospho-sugar transferases"/>
    <property type="match status" value="1"/>
</dbReference>
<evidence type="ECO:0000256" key="2">
    <source>
        <dbReference type="SAM" id="Phobius"/>
    </source>
</evidence>
<dbReference type="PANTHER" id="PTHR43685:SF2">
    <property type="entry name" value="GLYCOSYLTRANSFERASE 2-LIKE DOMAIN-CONTAINING PROTEIN"/>
    <property type="match status" value="1"/>
</dbReference>